<proteinExistence type="predicted"/>
<dbReference type="AlphaFoldDB" id="A0A4P7NBI5"/>
<name>A0A4P7NBI5_PYROR</name>
<gene>
    <name evidence="1" type="ORF">PoMZ_03388</name>
</gene>
<evidence type="ECO:0000313" key="2">
    <source>
        <dbReference type="Proteomes" id="UP000294847"/>
    </source>
</evidence>
<protein>
    <submittedName>
        <fullName evidence="1">Uncharacterized protein</fullName>
    </submittedName>
</protein>
<sequence length="97" mass="11132">MPSFQALYRPSERCIFSTPYDKFFFDLLNWNSVWREMSRAEKAAAKGKTTRKSVKRNLVPLDSASRPNTTRAILICSVMQKALHFVAWSKSAIRFAG</sequence>
<accession>A0A4P7NBI5</accession>
<dbReference type="EMBL" id="CP034206">
    <property type="protein sequence ID" value="QBZ58436.1"/>
    <property type="molecule type" value="Genomic_DNA"/>
</dbReference>
<evidence type="ECO:0000313" key="1">
    <source>
        <dbReference type="EMBL" id="QBZ58436.1"/>
    </source>
</evidence>
<organism evidence="1 2">
    <name type="scientific">Pyricularia oryzae</name>
    <name type="common">Rice blast fungus</name>
    <name type="synonym">Magnaporthe oryzae</name>
    <dbReference type="NCBI Taxonomy" id="318829"/>
    <lineage>
        <taxon>Eukaryota</taxon>
        <taxon>Fungi</taxon>
        <taxon>Dikarya</taxon>
        <taxon>Ascomycota</taxon>
        <taxon>Pezizomycotina</taxon>
        <taxon>Sordariomycetes</taxon>
        <taxon>Sordariomycetidae</taxon>
        <taxon>Magnaporthales</taxon>
        <taxon>Pyriculariaceae</taxon>
        <taxon>Pyricularia</taxon>
    </lineage>
</organism>
<dbReference type="Proteomes" id="UP000294847">
    <property type="component" value="Chromosome 3"/>
</dbReference>
<reference evidence="1 2" key="1">
    <citation type="journal article" date="2019" name="Mol. Biol. Evol.">
        <title>Blast fungal genomes show frequent chromosomal changes, gene gains and losses, and effector gene turnover.</title>
        <authorList>
            <person name="Gomez Luciano L.B."/>
            <person name="Jason Tsai I."/>
            <person name="Chuma I."/>
            <person name="Tosa Y."/>
            <person name="Chen Y.H."/>
            <person name="Li J.Y."/>
            <person name="Li M.Y."/>
            <person name="Jade Lu M.Y."/>
            <person name="Nakayashiki H."/>
            <person name="Li W.H."/>
        </authorList>
    </citation>
    <scope>NUCLEOTIDE SEQUENCE [LARGE SCALE GENOMIC DNA]</scope>
    <source>
        <strain evidence="1">MZ5-1-6</strain>
    </source>
</reference>